<organism evidence="5 6">
    <name type="scientific">Oscillibacter hominis</name>
    <dbReference type="NCBI Taxonomy" id="2763056"/>
    <lineage>
        <taxon>Bacteria</taxon>
        <taxon>Bacillati</taxon>
        <taxon>Bacillota</taxon>
        <taxon>Clostridia</taxon>
        <taxon>Eubacteriales</taxon>
        <taxon>Oscillospiraceae</taxon>
        <taxon>Oscillibacter</taxon>
    </lineage>
</organism>
<dbReference type="PANTHER" id="PTHR10587:SF133">
    <property type="entry name" value="CHITIN DEACETYLASE 1-RELATED"/>
    <property type="match status" value="1"/>
</dbReference>
<dbReference type="GO" id="GO:0016020">
    <property type="term" value="C:membrane"/>
    <property type="evidence" value="ECO:0007669"/>
    <property type="project" value="TreeGrafter"/>
</dbReference>
<keyword evidence="2" id="KW-0378">Hydrolase</keyword>
<keyword evidence="3" id="KW-0732">Signal</keyword>
<dbReference type="EMBL" id="CP060490">
    <property type="protein sequence ID" value="QNL44750.1"/>
    <property type="molecule type" value="Genomic_DNA"/>
</dbReference>
<dbReference type="InterPro" id="IPR050248">
    <property type="entry name" value="Polysacc_deacetylase_ArnD"/>
</dbReference>
<feature type="signal peptide" evidence="3">
    <location>
        <begin position="1"/>
        <end position="23"/>
    </location>
</feature>
<dbReference type="PANTHER" id="PTHR10587">
    <property type="entry name" value="GLYCOSYL TRANSFERASE-RELATED"/>
    <property type="match status" value="1"/>
</dbReference>
<dbReference type="SUPFAM" id="SSF88713">
    <property type="entry name" value="Glycoside hydrolase/deacetylase"/>
    <property type="match status" value="1"/>
</dbReference>
<feature type="domain" description="NodB homology" evidence="4">
    <location>
        <begin position="35"/>
        <end position="209"/>
    </location>
</feature>
<evidence type="ECO:0000313" key="6">
    <source>
        <dbReference type="Proteomes" id="UP000515960"/>
    </source>
</evidence>
<proteinExistence type="predicted"/>
<evidence type="ECO:0000256" key="1">
    <source>
        <dbReference type="ARBA" id="ARBA00022723"/>
    </source>
</evidence>
<dbReference type="KEGG" id="ohi:H8790_01465"/>
<protein>
    <submittedName>
        <fullName evidence="5">Polysaccharide deacetylase family protein</fullName>
    </submittedName>
</protein>
<evidence type="ECO:0000256" key="3">
    <source>
        <dbReference type="SAM" id="SignalP"/>
    </source>
</evidence>
<dbReference type="CDD" id="cd10954">
    <property type="entry name" value="CE4_CtAXE_like"/>
    <property type="match status" value="1"/>
</dbReference>
<dbReference type="AlphaFoldDB" id="A0A7G9B5B9"/>
<dbReference type="GO" id="GO:0005975">
    <property type="term" value="P:carbohydrate metabolic process"/>
    <property type="evidence" value="ECO:0007669"/>
    <property type="project" value="InterPro"/>
</dbReference>
<sequence>MRRILMIVFLLFVLMFPSPEPDAAASGEADVEVTYYVALTFDDGPRRITTERLLDGLRERGASATFFLIGEQIEENADVVQRMKAEGHQVGNHTWSHVKIEGMNQSAAQEEIRHTDQVLKELLGEDTYWLRPPYGLINQRERSWITVPMVQWSVDPEDWKYQNTDRVVSSVLNHVKPGSIILLHDTYPTSVDAALRIVDTLQGQGYEFVTVEELLALNGVAPQAGTMYVSADQSL</sequence>
<accession>A0A7G9B5B9</accession>
<dbReference type="InterPro" id="IPR011330">
    <property type="entry name" value="Glyco_hydro/deAcase_b/a-brl"/>
</dbReference>
<dbReference type="Proteomes" id="UP000515960">
    <property type="component" value="Chromosome"/>
</dbReference>
<dbReference type="Gene3D" id="3.20.20.370">
    <property type="entry name" value="Glycoside hydrolase/deacetylase"/>
    <property type="match status" value="1"/>
</dbReference>
<evidence type="ECO:0000313" key="5">
    <source>
        <dbReference type="EMBL" id="QNL44750.1"/>
    </source>
</evidence>
<name>A0A7G9B5B9_9FIRM</name>
<dbReference type="PROSITE" id="PS51677">
    <property type="entry name" value="NODB"/>
    <property type="match status" value="1"/>
</dbReference>
<dbReference type="RefSeq" id="WP_187333334.1">
    <property type="nucleotide sequence ID" value="NZ_CP060490.1"/>
</dbReference>
<evidence type="ECO:0000256" key="2">
    <source>
        <dbReference type="ARBA" id="ARBA00022801"/>
    </source>
</evidence>
<reference evidence="5 6" key="1">
    <citation type="submission" date="2020-08" db="EMBL/GenBank/DDBJ databases">
        <authorList>
            <person name="Liu C."/>
            <person name="Sun Q."/>
        </authorList>
    </citation>
    <scope>NUCLEOTIDE SEQUENCE [LARGE SCALE GENOMIC DNA]</scope>
    <source>
        <strain evidence="5 6">NSJ-62</strain>
    </source>
</reference>
<keyword evidence="6" id="KW-1185">Reference proteome</keyword>
<dbReference type="GO" id="GO:0046872">
    <property type="term" value="F:metal ion binding"/>
    <property type="evidence" value="ECO:0007669"/>
    <property type="project" value="UniProtKB-KW"/>
</dbReference>
<dbReference type="InterPro" id="IPR002509">
    <property type="entry name" value="NODB_dom"/>
</dbReference>
<feature type="chain" id="PRO_5038407516" evidence="3">
    <location>
        <begin position="24"/>
        <end position="235"/>
    </location>
</feature>
<gene>
    <name evidence="5" type="ORF">H8790_01465</name>
</gene>
<keyword evidence="1" id="KW-0479">Metal-binding</keyword>
<evidence type="ECO:0000259" key="4">
    <source>
        <dbReference type="PROSITE" id="PS51677"/>
    </source>
</evidence>
<dbReference type="GO" id="GO:0016810">
    <property type="term" value="F:hydrolase activity, acting on carbon-nitrogen (but not peptide) bonds"/>
    <property type="evidence" value="ECO:0007669"/>
    <property type="project" value="InterPro"/>
</dbReference>
<dbReference type="Pfam" id="PF01522">
    <property type="entry name" value="Polysacc_deac_1"/>
    <property type="match status" value="1"/>
</dbReference>